<evidence type="ECO:0000313" key="1">
    <source>
        <dbReference type="EMBL" id="MES0427626.1"/>
    </source>
</evidence>
<dbReference type="Proteomes" id="UP001467192">
    <property type="component" value="Unassembled WGS sequence"/>
</dbReference>
<reference evidence="2" key="1">
    <citation type="journal article" date="2024" name="Commun. Biol.">
        <title>Bacillamide D produced by Bacillus cereus from the mouse intestinal bacterial collection (miBC) is a potent cytotoxin in vitro.</title>
        <authorList>
            <person name="Hohmann M."/>
            <person name="Brunner V."/>
            <person name="Johannes W."/>
            <person name="Schum D."/>
            <person name="Carroll L.M."/>
            <person name="Liu T."/>
            <person name="Sasaki D."/>
            <person name="Bosch J."/>
            <person name="Clavel T."/>
            <person name="Sieber S.A."/>
            <person name="Zeller G."/>
            <person name="Tschurtschenthaler M."/>
            <person name="Janssen K.P."/>
            <person name="Gulder T.A.M."/>
        </authorList>
    </citation>
    <scope>NUCLEOTIDE SEQUENCE [LARGE SCALE GENOMIC DNA]</scope>
    <source>
        <strain evidence="2">LK_304 Iso 8</strain>
    </source>
</reference>
<gene>
    <name evidence="1" type="ORF">ABMC12_15240</name>
</gene>
<keyword evidence="2" id="KW-1185">Reference proteome</keyword>
<comment type="caution">
    <text evidence="1">The sequence shown here is derived from an EMBL/GenBank/DDBJ whole genome shotgun (WGS) entry which is preliminary data.</text>
</comment>
<accession>A0ABV1ZH20</accession>
<dbReference type="RefSeq" id="WP_124304361.1">
    <property type="nucleotide sequence ID" value="NZ_JBBNPZ010000016.1"/>
</dbReference>
<name>A0ABV1ZH20_9ENTR</name>
<sequence length="90" mass="10521">MKLPKHVPESTLINSAELHFKYKKTANSKRKNIQYQSVKKNNPALNYLKNLLLPELSQNLPAAFQLIYPPTHRVYIKSNQTTEMRAHNYL</sequence>
<organism evidence="1 2">
    <name type="scientific">Enterobacter intestinihominis</name>
    <dbReference type="NCBI Taxonomy" id="3133180"/>
    <lineage>
        <taxon>Bacteria</taxon>
        <taxon>Pseudomonadati</taxon>
        <taxon>Pseudomonadota</taxon>
        <taxon>Gammaproteobacteria</taxon>
        <taxon>Enterobacterales</taxon>
        <taxon>Enterobacteriaceae</taxon>
        <taxon>Enterobacter</taxon>
    </lineage>
</organism>
<evidence type="ECO:0000313" key="2">
    <source>
        <dbReference type="Proteomes" id="UP001467192"/>
    </source>
</evidence>
<proteinExistence type="predicted"/>
<protein>
    <submittedName>
        <fullName evidence="1">Uncharacterized protein</fullName>
    </submittedName>
</protein>
<dbReference type="EMBL" id="JBEBZA010000016">
    <property type="protein sequence ID" value="MES0427626.1"/>
    <property type="molecule type" value="Genomic_DNA"/>
</dbReference>